<reference evidence="3" key="2">
    <citation type="journal article" date="2017" name="Plant Physiol. Biochem.">
        <title>Differential oxidative and antioxidative response of duckweed Lemna minor toward plant growth promoting/inhibiting bacteria.</title>
        <authorList>
            <person name="Ishizawa H."/>
            <person name="Kuroda M."/>
            <person name="Morikawa M."/>
            <person name="Ike M."/>
        </authorList>
    </citation>
    <scope>NUCLEOTIDE SEQUENCE [LARGE SCALE GENOMIC DNA]</scope>
    <source>
        <strain evidence="3">M6</strain>
    </source>
</reference>
<dbReference type="Proteomes" id="UP000278756">
    <property type="component" value="Chromosome 1"/>
</dbReference>
<dbReference type="PANTHER" id="PTHR34408">
    <property type="entry name" value="FAMILY PROTEIN, PUTATIVE-RELATED"/>
    <property type="match status" value="1"/>
</dbReference>
<sequence length="361" mass="39822">MITADTLKALSPQANATRIAVYAPALEAARVEYGIDTPRRVAHFMAQLAHECDNFRALVENLNYSAQGLYKTFPKRVGSLENAQRLVNEGKAAIAEAIYGNRPELGNVEPGDGFRYIGRGFIMITGRANYTRYGELTGLPLAEQPQKLEEAETAARASAAFWRAKNLNALADADDLVGITRIINGGTNGLDHRKALYERAKQVWPEPVLPPSYPGYTPLSQYFTLEELTQSDIAERNGIDNTPTPEHLANLKDTAQRMDKVRALLGQPITVRSGYRGPTLNAKIGGSKTSAHMIGRAVDFVSQRFGTPLDICRKIMASDIVFDQLIYEGTWVHIGFSDTPRRQALRADFSVTPTAYRPLVL</sequence>
<organism evidence="2 3">
    <name type="scientific">Asticcacaulis excentricus</name>
    <dbReference type="NCBI Taxonomy" id="78587"/>
    <lineage>
        <taxon>Bacteria</taxon>
        <taxon>Pseudomonadati</taxon>
        <taxon>Pseudomonadota</taxon>
        <taxon>Alphaproteobacteria</taxon>
        <taxon>Caulobacterales</taxon>
        <taxon>Caulobacteraceae</taxon>
        <taxon>Asticcacaulis</taxon>
    </lineage>
</organism>
<accession>A0A3G9FZA3</accession>
<evidence type="ECO:0000313" key="2">
    <source>
        <dbReference type="EMBL" id="BBF80432.1"/>
    </source>
</evidence>
<name>A0A3G9FZA3_9CAUL</name>
<gene>
    <name evidence="2" type="ORF">EM6_1016</name>
</gene>
<dbReference type="Gene3D" id="3.30.1380.10">
    <property type="match status" value="1"/>
</dbReference>
<proteinExistence type="predicted"/>
<dbReference type="Pfam" id="PF08291">
    <property type="entry name" value="Peptidase_M15_3"/>
    <property type="match status" value="1"/>
</dbReference>
<evidence type="ECO:0000313" key="3">
    <source>
        <dbReference type="Proteomes" id="UP000278756"/>
    </source>
</evidence>
<dbReference type="SUPFAM" id="SSF55166">
    <property type="entry name" value="Hedgehog/DD-peptidase"/>
    <property type="match status" value="1"/>
</dbReference>
<dbReference type="InterPro" id="IPR023346">
    <property type="entry name" value="Lysozyme-like_dom_sf"/>
</dbReference>
<dbReference type="SUPFAM" id="SSF53955">
    <property type="entry name" value="Lysozyme-like"/>
    <property type="match status" value="1"/>
</dbReference>
<reference evidence="3" key="1">
    <citation type="journal article" date="2017" name="Biotechnol. Biofuels">
        <title>Evaluation of environmental bacterial communities as a factor affecting the growth of duckweed Lemna minor.</title>
        <authorList>
            <person name="Ishizawa H."/>
            <person name="Kuroda M."/>
            <person name="Morikawa M."/>
            <person name="Ike M."/>
        </authorList>
    </citation>
    <scope>NUCLEOTIDE SEQUENCE [LARGE SCALE GENOMIC DNA]</scope>
    <source>
        <strain evidence="3">M6</strain>
    </source>
</reference>
<feature type="domain" description="Peptidase M15A C-terminal" evidence="1">
    <location>
        <begin position="222"/>
        <end position="334"/>
    </location>
</feature>
<dbReference type="PANTHER" id="PTHR34408:SF1">
    <property type="entry name" value="GLYCOSYL HYDROLASE FAMILY 19 DOMAIN-CONTAINING PROTEIN HI_1415"/>
    <property type="match status" value="1"/>
</dbReference>
<dbReference type="InterPro" id="IPR009045">
    <property type="entry name" value="Zn_M74/Hedgehog-like"/>
</dbReference>
<dbReference type="EMBL" id="AP018827">
    <property type="protein sequence ID" value="BBF80432.1"/>
    <property type="molecule type" value="Genomic_DNA"/>
</dbReference>
<dbReference type="InterPro" id="IPR052354">
    <property type="entry name" value="Cell_Wall_Dynamics_Protein"/>
</dbReference>
<evidence type="ECO:0000259" key="1">
    <source>
        <dbReference type="Pfam" id="PF08291"/>
    </source>
</evidence>
<protein>
    <submittedName>
        <fullName evidence="2">Phage protein</fullName>
    </submittedName>
</protein>
<dbReference type="AlphaFoldDB" id="A0A3G9FZA3"/>
<dbReference type="RefSeq" id="WP_197723592.1">
    <property type="nucleotide sequence ID" value="NZ_AP018827.1"/>
</dbReference>
<dbReference type="InterPro" id="IPR013230">
    <property type="entry name" value="Peptidase_M15A_C"/>
</dbReference>
<dbReference type="Gene3D" id="1.10.530.10">
    <property type="match status" value="1"/>
</dbReference>